<name>A0ABP8GGS5_9BACT</name>
<proteinExistence type="predicted"/>
<sequence length="386" mass="42422">MTASCHSGLFRGAGNDQPFNEATPHRVHPMADSIQALLDSAVRRGLPGAQVLLRNAAGTLHVTAGYADPGSRRSYTAETPSWLFSITKTYSAVLALQLWEQKKLDLDAPIGTILPKHLLPPVPGHEAITVIMLLQHSSGLRNFTALPAFIQRQFTRPMEQPTVQERLALLEGTQLLFKPGSDYDYSNTNYLLLQLVLERVSGKDYATLLRDGILQPAGLRNTWYAPAEARVSTMGFPSAFFDRQGKGQLEDGTAWNSAIGRGSEGYGGIAARPDDVLRFYATLRPGGPLLSDTALRRMQHWFQGSKSTQPDYGFGIEYFQYDRNGGAPQWGHEGDGLGCSTLALYVPANGTYLYLNVNAGRQLPGPMLYTITDLKNDLCRYVASQR</sequence>
<dbReference type="Proteomes" id="UP001501725">
    <property type="component" value="Unassembled WGS sequence"/>
</dbReference>
<organism evidence="2 3">
    <name type="scientific">Flaviaesturariibacter amylovorans</name>
    <dbReference type="NCBI Taxonomy" id="1084520"/>
    <lineage>
        <taxon>Bacteria</taxon>
        <taxon>Pseudomonadati</taxon>
        <taxon>Bacteroidota</taxon>
        <taxon>Chitinophagia</taxon>
        <taxon>Chitinophagales</taxon>
        <taxon>Chitinophagaceae</taxon>
        <taxon>Flaviaestuariibacter</taxon>
    </lineage>
</organism>
<evidence type="ECO:0000313" key="3">
    <source>
        <dbReference type="Proteomes" id="UP001501725"/>
    </source>
</evidence>
<accession>A0ABP8GGS5</accession>
<dbReference type="InterPro" id="IPR012338">
    <property type="entry name" value="Beta-lactam/transpept-like"/>
</dbReference>
<dbReference type="SUPFAM" id="SSF56601">
    <property type="entry name" value="beta-lactamase/transpeptidase-like"/>
    <property type="match status" value="1"/>
</dbReference>
<keyword evidence="2" id="KW-0378">Hydrolase</keyword>
<protein>
    <submittedName>
        <fullName evidence="2">Serine hydrolase domain-containing protein</fullName>
    </submittedName>
</protein>
<keyword evidence="3" id="KW-1185">Reference proteome</keyword>
<dbReference type="InterPro" id="IPR050789">
    <property type="entry name" value="Diverse_Enzym_Activities"/>
</dbReference>
<comment type="caution">
    <text evidence="2">The sequence shown here is derived from an EMBL/GenBank/DDBJ whole genome shotgun (WGS) entry which is preliminary data.</text>
</comment>
<gene>
    <name evidence="2" type="ORF">GCM10023184_11350</name>
</gene>
<dbReference type="InterPro" id="IPR001466">
    <property type="entry name" value="Beta-lactam-related"/>
</dbReference>
<evidence type="ECO:0000259" key="1">
    <source>
        <dbReference type="Pfam" id="PF00144"/>
    </source>
</evidence>
<dbReference type="PANTHER" id="PTHR43283">
    <property type="entry name" value="BETA-LACTAMASE-RELATED"/>
    <property type="match status" value="1"/>
</dbReference>
<reference evidence="3" key="1">
    <citation type="journal article" date="2019" name="Int. J. Syst. Evol. Microbiol.">
        <title>The Global Catalogue of Microorganisms (GCM) 10K type strain sequencing project: providing services to taxonomists for standard genome sequencing and annotation.</title>
        <authorList>
            <consortium name="The Broad Institute Genomics Platform"/>
            <consortium name="The Broad Institute Genome Sequencing Center for Infectious Disease"/>
            <person name="Wu L."/>
            <person name="Ma J."/>
        </authorList>
    </citation>
    <scope>NUCLEOTIDE SEQUENCE [LARGE SCALE GENOMIC DNA]</scope>
    <source>
        <strain evidence="3">JCM 17919</strain>
    </source>
</reference>
<feature type="domain" description="Beta-lactamase-related" evidence="1">
    <location>
        <begin position="38"/>
        <end position="359"/>
    </location>
</feature>
<dbReference type="Pfam" id="PF00144">
    <property type="entry name" value="Beta-lactamase"/>
    <property type="match status" value="1"/>
</dbReference>
<dbReference type="Gene3D" id="3.40.710.10">
    <property type="entry name" value="DD-peptidase/beta-lactamase superfamily"/>
    <property type="match status" value="1"/>
</dbReference>
<dbReference type="GO" id="GO:0016787">
    <property type="term" value="F:hydrolase activity"/>
    <property type="evidence" value="ECO:0007669"/>
    <property type="project" value="UniProtKB-KW"/>
</dbReference>
<evidence type="ECO:0000313" key="2">
    <source>
        <dbReference type="EMBL" id="GAA4324135.1"/>
    </source>
</evidence>
<dbReference type="EMBL" id="BAABGY010000005">
    <property type="protein sequence ID" value="GAA4324135.1"/>
    <property type="molecule type" value="Genomic_DNA"/>
</dbReference>